<evidence type="ECO:0000313" key="4">
    <source>
        <dbReference type="WBParaSite" id="HPLM_0000442801-mRNA-1"/>
    </source>
</evidence>
<proteinExistence type="predicted"/>
<dbReference type="WBParaSite" id="HPLM_0000442801-mRNA-1">
    <property type="protein sequence ID" value="HPLM_0000442801-mRNA-1"/>
    <property type="gene ID" value="HPLM_0000442801"/>
</dbReference>
<evidence type="ECO:0000256" key="1">
    <source>
        <dbReference type="SAM" id="MobiDB-lite"/>
    </source>
</evidence>
<reference evidence="2 3" key="2">
    <citation type="submission" date="2018-11" db="EMBL/GenBank/DDBJ databases">
        <authorList>
            <consortium name="Pathogen Informatics"/>
        </authorList>
    </citation>
    <scope>NUCLEOTIDE SEQUENCE [LARGE SCALE GENOMIC DNA]</scope>
    <source>
        <strain evidence="2 3">MHpl1</strain>
    </source>
</reference>
<evidence type="ECO:0000313" key="3">
    <source>
        <dbReference type="Proteomes" id="UP000268014"/>
    </source>
</evidence>
<gene>
    <name evidence="2" type="ORF">HPLM_LOCUS4420</name>
</gene>
<dbReference type="EMBL" id="UZAF01016209">
    <property type="protein sequence ID" value="VDO23200.1"/>
    <property type="molecule type" value="Genomic_DNA"/>
</dbReference>
<protein>
    <submittedName>
        <fullName evidence="4">Helitron helicase</fullName>
    </submittedName>
</protein>
<keyword evidence="3" id="KW-1185">Reference proteome</keyword>
<feature type="region of interest" description="Disordered" evidence="1">
    <location>
        <begin position="39"/>
        <end position="125"/>
    </location>
</feature>
<sequence>MLRTPLMKTNRRTEVWMHWGSQADIEVDKADTDRQEWLCTERRQAGRQTDVDTSRQMDRGKQSDKYVREDADRQDTDGRHRHKWTDGDVDGRMHTKRRTRTDEDKHLQGRRMQRQRQIHNTDRQGQNTYLRWRSYPSFISSSSHVLDHSRPCGSVVLFAKRARVDRQVPTIWAIHEECRTTEKNLKAILKSYMNTNPRNNSYKILVLISEIR</sequence>
<feature type="compositionally biased region" description="Basic and acidic residues" evidence="1">
    <location>
        <begin position="39"/>
        <end position="93"/>
    </location>
</feature>
<dbReference type="OrthoDB" id="10386860at2759"/>
<organism evidence="4">
    <name type="scientific">Haemonchus placei</name>
    <name type="common">Barber's pole worm</name>
    <dbReference type="NCBI Taxonomy" id="6290"/>
    <lineage>
        <taxon>Eukaryota</taxon>
        <taxon>Metazoa</taxon>
        <taxon>Ecdysozoa</taxon>
        <taxon>Nematoda</taxon>
        <taxon>Chromadorea</taxon>
        <taxon>Rhabditida</taxon>
        <taxon>Rhabditina</taxon>
        <taxon>Rhabditomorpha</taxon>
        <taxon>Strongyloidea</taxon>
        <taxon>Trichostrongylidae</taxon>
        <taxon>Haemonchus</taxon>
    </lineage>
</organism>
<evidence type="ECO:0000313" key="2">
    <source>
        <dbReference type="EMBL" id="VDO23200.1"/>
    </source>
</evidence>
<reference evidence="4" key="1">
    <citation type="submission" date="2017-02" db="UniProtKB">
        <authorList>
            <consortium name="WormBaseParasite"/>
        </authorList>
    </citation>
    <scope>IDENTIFICATION</scope>
</reference>
<dbReference type="Proteomes" id="UP000268014">
    <property type="component" value="Unassembled WGS sequence"/>
</dbReference>
<dbReference type="AlphaFoldDB" id="A0A0N4W3M4"/>
<feature type="compositionally biased region" description="Basic residues" evidence="1">
    <location>
        <begin position="108"/>
        <end position="117"/>
    </location>
</feature>
<name>A0A0N4W3M4_HAEPC</name>
<accession>A0A0N4W3M4</accession>